<dbReference type="FunFam" id="3.30.450.50:FF:000051">
    <property type="entry name" value="Vesicle-associated membrane protein 7-like Protein"/>
    <property type="match status" value="1"/>
</dbReference>
<dbReference type="PANTHER" id="PTHR21136">
    <property type="entry name" value="SNARE PROTEINS"/>
    <property type="match status" value="1"/>
</dbReference>
<dbReference type="PANTHER" id="PTHR21136:SF172">
    <property type="entry name" value="VESICLE-ASSOCIATED MEMBRANE PROTEIN 711-RELATED"/>
    <property type="match status" value="1"/>
</dbReference>
<feature type="domain" description="Longin" evidence="5">
    <location>
        <begin position="36"/>
        <end position="73"/>
    </location>
</feature>
<dbReference type="Proteomes" id="UP001154282">
    <property type="component" value="Unassembled WGS sequence"/>
</dbReference>
<dbReference type="GO" id="GO:0012505">
    <property type="term" value="C:endomembrane system"/>
    <property type="evidence" value="ECO:0007669"/>
    <property type="project" value="UniProtKB-SubCell"/>
</dbReference>
<evidence type="ECO:0000259" key="5">
    <source>
        <dbReference type="PROSITE" id="PS50859"/>
    </source>
</evidence>
<comment type="similarity">
    <text evidence="1">Belongs to the synaptobrevin family.</text>
</comment>
<protein>
    <recommendedName>
        <fullName evidence="5">Longin domain-containing protein</fullName>
    </recommendedName>
</protein>
<dbReference type="EMBL" id="CAMGYJ010000005">
    <property type="protein sequence ID" value="CAI0415166.1"/>
    <property type="molecule type" value="Genomic_DNA"/>
</dbReference>
<dbReference type="SUPFAM" id="SSF64356">
    <property type="entry name" value="SNARE-like"/>
    <property type="match status" value="1"/>
</dbReference>
<gene>
    <name evidence="6" type="ORF">LITE_LOCUS16532</name>
</gene>
<feature type="transmembrane region" description="Helical" evidence="4">
    <location>
        <begin position="116"/>
        <end position="137"/>
    </location>
</feature>
<evidence type="ECO:0000313" key="7">
    <source>
        <dbReference type="Proteomes" id="UP001154282"/>
    </source>
</evidence>
<dbReference type="Gene3D" id="3.30.450.50">
    <property type="entry name" value="Longin domain"/>
    <property type="match status" value="1"/>
</dbReference>
<comment type="caution">
    <text evidence="6">The sequence shown here is derived from an EMBL/GenBank/DDBJ whole genome shotgun (WGS) entry which is preliminary data.</text>
</comment>
<evidence type="ECO:0000313" key="6">
    <source>
        <dbReference type="EMBL" id="CAI0415166.1"/>
    </source>
</evidence>
<dbReference type="AlphaFoldDB" id="A0AAV0K2U8"/>
<keyword evidence="4" id="KW-1133">Transmembrane helix</keyword>
<evidence type="ECO:0000256" key="2">
    <source>
        <dbReference type="ARBA" id="ARBA00023136"/>
    </source>
</evidence>
<dbReference type="InterPro" id="IPR010908">
    <property type="entry name" value="Longin_dom"/>
</dbReference>
<accession>A0AAV0K2U8</accession>
<evidence type="ECO:0000256" key="4">
    <source>
        <dbReference type="SAM" id="Phobius"/>
    </source>
</evidence>
<evidence type="ECO:0000256" key="3">
    <source>
        <dbReference type="ARBA" id="ARBA00046280"/>
    </source>
</evidence>
<keyword evidence="2 4" id="KW-0472">Membrane</keyword>
<comment type="subcellular location">
    <subcellularLocation>
        <location evidence="3">Endomembrane system</location>
        <topology evidence="3">Single-pass type IV membrane protein</topology>
    </subcellularLocation>
</comment>
<reference evidence="6" key="1">
    <citation type="submission" date="2022-08" db="EMBL/GenBank/DDBJ databases">
        <authorList>
            <person name="Gutierrez-Valencia J."/>
        </authorList>
    </citation>
    <scope>NUCLEOTIDE SEQUENCE</scope>
</reference>
<dbReference type="InterPro" id="IPR011012">
    <property type="entry name" value="Longin-like_dom_sf"/>
</dbReference>
<dbReference type="Pfam" id="PF13774">
    <property type="entry name" value="Longin"/>
    <property type="match status" value="1"/>
</dbReference>
<organism evidence="6 7">
    <name type="scientific">Linum tenue</name>
    <dbReference type="NCBI Taxonomy" id="586396"/>
    <lineage>
        <taxon>Eukaryota</taxon>
        <taxon>Viridiplantae</taxon>
        <taxon>Streptophyta</taxon>
        <taxon>Embryophyta</taxon>
        <taxon>Tracheophyta</taxon>
        <taxon>Spermatophyta</taxon>
        <taxon>Magnoliopsida</taxon>
        <taxon>eudicotyledons</taxon>
        <taxon>Gunneridae</taxon>
        <taxon>Pentapetalae</taxon>
        <taxon>rosids</taxon>
        <taxon>fabids</taxon>
        <taxon>Malpighiales</taxon>
        <taxon>Linaceae</taxon>
        <taxon>Linum</taxon>
    </lineage>
</organism>
<sequence length="142" mass="16322">MTTATSRILKIATSSTSSAPMASLFSVWPKRTPEGRIPFAFLEDIHQRFVRTYGRSVHSAQAYGMNDEFSRVLSQQMEYYSSDPNADRMNRLKGEMNQVGCEFRNSFHLFPTNSKLLLLHLWLLSSIVWIGIFRFPVSLHLC</sequence>
<dbReference type="PROSITE" id="PS50859">
    <property type="entry name" value="LONGIN"/>
    <property type="match status" value="1"/>
</dbReference>
<dbReference type="CDD" id="cd14824">
    <property type="entry name" value="Longin"/>
    <property type="match status" value="1"/>
</dbReference>
<proteinExistence type="inferred from homology"/>
<keyword evidence="4" id="KW-0812">Transmembrane</keyword>
<name>A0AAV0K2U8_9ROSI</name>
<evidence type="ECO:0000256" key="1">
    <source>
        <dbReference type="ARBA" id="ARBA00008025"/>
    </source>
</evidence>
<keyword evidence="7" id="KW-1185">Reference proteome</keyword>
<dbReference type="InterPro" id="IPR051097">
    <property type="entry name" value="Synaptobrevin-like_transport"/>
</dbReference>